<feature type="transmembrane region" description="Helical" evidence="2">
    <location>
        <begin position="23"/>
        <end position="44"/>
    </location>
</feature>
<keyword evidence="2" id="KW-0812">Transmembrane</keyword>
<gene>
    <name evidence="3" type="ORF">QE152_g5262</name>
</gene>
<dbReference type="Proteomes" id="UP001458880">
    <property type="component" value="Unassembled WGS sequence"/>
</dbReference>
<evidence type="ECO:0000256" key="1">
    <source>
        <dbReference type="SAM" id="MobiDB-lite"/>
    </source>
</evidence>
<keyword evidence="2" id="KW-0472">Membrane</keyword>
<dbReference type="AlphaFoldDB" id="A0AAW1MJJ3"/>
<proteinExistence type="predicted"/>
<sequence length="133" mass="14637">MRGVNCELIDASYRSSPSLQTSAVIVLCSVLLGLAVFIGVILVWKHKRKVQNFLPCKTSPQSNREGPATAGVIYEDLHEIMPRPTPQHHHPGSGHVVAPSIEDKQHTIDLADYSLPFDQTDKLLTNPSTDTKI</sequence>
<accession>A0AAW1MJJ3</accession>
<evidence type="ECO:0000313" key="3">
    <source>
        <dbReference type="EMBL" id="KAK9747543.1"/>
    </source>
</evidence>
<keyword evidence="2" id="KW-1133">Transmembrane helix</keyword>
<name>A0AAW1MJJ3_POPJA</name>
<feature type="region of interest" description="Disordered" evidence="1">
    <location>
        <begin position="82"/>
        <end position="101"/>
    </location>
</feature>
<organism evidence="3 4">
    <name type="scientific">Popillia japonica</name>
    <name type="common">Japanese beetle</name>
    <dbReference type="NCBI Taxonomy" id="7064"/>
    <lineage>
        <taxon>Eukaryota</taxon>
        <taxon>Metazoa</taxon>
        <taxon>Ecdysozoa</taxon>
        <taxon>Arthropoda</taxon>
        <taxon>Hexapoda</taxon>
        <taxon>Insecta</taxon>
        <taxon>Pterygota</taxon>
        <taxon>Neoptera</taxon>
        <taxon>Endopterygota</taxon>
        <taxon>Coleoptera</taxon>
        <taxon>Polyphaga</taxon>
        <taxon>Scarabaeiformia</taxon>
        <taxon>Scarabaeidae</taxon>
        <taxon>Rutelinae</taxon>
        <taxon>Popillia</taxon>
    </lineage>
</organism>
<evidence type="ECO:0000256" key="2">
    <source>
        <dbReference type="SAM" id="Phobius"/>
    </source>
</evidence>
<dbReference type="EMBL" id="JASPKY010000030">
    <property type="protein sequence ID" value="KAK9747543.1"/>
    <property type="molecule type" value="Genomic_DNA"/>
</dbReference>
<comment type="caution">
    <text evidence="3">The sequence shown here is derived from an EMBL/GenBank/DDBJ whole genome shotgun (WGS) entry which is preliminary data.</text>
</comment>
<keyword evidence="4" id="KW-1185">Reference proteome</keyword>
<protein>
    <submittedName>
        <fullName evidence="3">Uncharacterized protein</fullName>
    </submittedName>
</protein>
<reference evidence="3 4" key="1">
    <citation type="journal article" date="2024" name="BMC Genomics">
        <title>De novo assembly and annotation of Popillia japonica's genome with initial clues to its potential as an invasive pest.</title>
        <authorList>
            <person name="Cucini C."/>
            <person name="Boschi S."/>
            <person name="Funari R."/>
            <person name="Cardaioli E."/>
            <person name="Iannotti N."/>
            <person name="Marturano G."/>
            <person name="Paoli F."/>
            <person name="Bruttini M."/>
            <person name="Carapelli A."/>
            <person name="Frati F."/>
            <person name="Nardi F."/>
        </authorList>
    </citation>
    <scope>NUCLEOTIDE SEQUENCE [LARGE SCALE GENOMIC DNA]</scope>
    <source>
        <strain evidence="3">DMR45628</strain>
    </source>
</reference>
<evidence type="ECO:0000313" key="4">
    <source>
        <dbReference type="Proteomes" id="UP001458880"/>
    </source>
</evidence>